<proteinExistence type="predicted"/>
<organism evidence="7 8">
    <name type="scientific">Sphingomonas glaciei</name>
    <dbReference type="NCBI Taxonomy" id="2938948"/>
    <lineage>
        <taxon>Bacteria</taxon>
        <taxon>Pseudomonadati</taxon>
        <taxon>Pseudomonadota</taxon>
        <taxon>Alphaproteobacteria</taxon>
        <taxon>Sphingomonadales</taxon>
        <taxon>Sphingomonadaceae</taxon>
        <taxon>Sphingomonas</taxon>
    </lineage>
</organism>
<keyword evidence="3 6" id="KW-0812">Transmembrane</keyword>
<keyword evidence="5 6" id="KW-0472">Membrane</keyword>
<dbReference type="Proteomes" id="UP000831921">
    <property type="component" value="Chromosome"/>
</dbReference>
<dbReference type="EMBL" id="CP097253">
    <property type="protein sequence ID" value="UUR07730.1"/>
    <property type="molecule type" value="Genomic_DNA"/>
</dbReference>
<evidence type="ECO:0000256" key="6">
    <source>
        <dbReference type="SAM" id="Phobius"/>
    </source>
</evidence>
<feature type="transmembrane region" description="Helical" evidence="6">
    <location>
        <begin position="69"/>
        <end position="89"/>
    </location>
</feature>
<feature type="transmembrane region" description="Helical" evidence="6">
    <location>
        <begin position="310"/>
        <end position="330"/>
    </location>
</feature>
<accession>A0ABY5MT96</accession>
<evidence type="ECO:0000313" key="8">
    <source>
        <dbReference type="Proteomes" id="UP000831921"/>
    </source>
</evidence>
<keyword evidence="4 6" id="KW-1133">Transmembrane helix</keyword>
<protein>
    <submittedName>
        <fullName evidence="7">LPS export ABC transporter permease LptG</fullName>
    </submittedName>
</protein>
<comment type="subcellular location">
    <subcellularLocation>
        <location evidence="1">Cell membrane</location>
        <topology evidence="1">Multi-pass membrane protein</topology>
    </subcellularLocation>
</comment>
<evidence type="ECO:0000313" key="7">
    <source>
        <dbReference type="EMBL" id="UUR07730.1"/>
    </source>
</evidence>
<dbReference type="Pfam" id="PF03739">
    <property type="entry name" value="LptF_LptG"/>
    <property type="match status" value="1"/>
</dbReference>
<name>A0ABY5MT96_9SPHN</name>
<gene>
    <name evidence="7" type="primary">lptG</name>
    <name evidence="7" type="ORF">M1K48_12470</name>
</gene>
<feature type="transmembrane region" description="Helical" evidence="6">
    <location>
        <begin position="20"/>
        <end position="41"/>
    </location>
</feature>
<dbReference type="InterPro" id="IPR030923">
    <property type="entry name" value="LptG"/>
</dbReference>
<sequence>MINLNFVPSWRLARYTVWLYVSRSLAVLLALSLVLMMLNLLSESGKILAVTGNGESELWRYVGYRFPQLLSFAFPFSFLLGALITFTTLNSNSEVVAMKAAGLSAHQLLTPLIGASIALAGLSFAFNELVVVKGSRQLSAWSDNEYRPVPPDSGILSDIWVTAGDDYAHAQLVTGRGTGVRIQKFLLVERQDITVARLINAERARPDGNGWLLEDVSIYDPAMNAVLKRPTLRVMEGVEPQRFTLAKVDPDAQDFATLSDNIAEMEQAGVNTATAKTGLLHKLSQPLSTVLMPLLAAMAAFGLARSGKVLLRAAVGMALGFAYFVVDNFAVALGNIGSYPPLVAAWAPFLLFLLIGETVLIRSEE</sequence>
<dbReference type="PANTHER" id="PTHR33529">
    <property type="entry name" value="SLR0882 PROTEIN-RELATED"/>
    <property type="match status" value="1"/>
</dbReference>
<dbReference type="PANTHER" id="PTHR33529:SF2">
    <property type="entry name" value="LIPOPOLYSACCHARIDE EXPORT SYSTEM PERMEASE PROTEIN LPTG"/>
    <property type="match status" value="1"/>
</dbReference>
<evidence type="ECO:0000256" key="2">
    <source>
        <dbReference type="ARBA" id="ARBA00022475"/>
    </source>
</evidence>
<reference evidence="7 8" key="1">
    <citation type="submission" date="2022-05" db="EMBL/GenBank/DDBJ databases">
        <title>S8-45 Sphingomonas ultraviolaceadurans.</title>
        <authorList>
            <person name="Liu Y."/>
        </authorList>
    </citation>
    <scope>NUCLEOTIDE SEQUENCE [LARGE SCALE GENOMIC DNA]</scope>
    <source>
        <strain evidence="7 8">S8-45</strain>
    </source>
</reference>
<feature type="transmembrane region" description="Helical" evidence="6">
    <location>
        <begin position="342"/>
        <end position="361"/>
    </location>
</feature>
<keyword evidence="8" id="KW-1185">Reference proteome</keyword>
<evidence type="ECO:0000256" key="4">
    <source>
        <dbReference type="ARBA" id="ARBA00022989"/>
    </source>
</evidence>
<dbReference type="RefSeq" id="WP_249503520.1">
    <property type="nucleotide sequence ID" value="NZ_CP097253.1"/>
</dbReference>
<keyword evidence="2" id="KW-1003">Cell membrane</keyword>
<dbReference type="NCBIfam" id="TIGR04408">
    <property type="entry name" value="LptG_lptG"/>
    <property type="match status" value="1"/>
</dbReference>
<evidence type="ECO:0000256" key="1">
    <source>
        <dbReference type="ARBA" id="ARBA00004651"/>
    </source>
</evidence>
<evidence type="ECO:0000256" key="3">
    <source>
        <dbReference type="ARBA" id="ARBA00022692"/>
    </source>
</evidence>
<feature type="transmembrane region" description="Helical" evidence="6">
    <location>
        <begin position="109"/>
        <end position="132"/>
    </location>
</feature>
<evidence type="ECO:0000256" key="5">
    <source>
        <dbReference type="ARBA" id="ARBA00023136"/>
    </source>
</evidence>
<dbReference type="InterPro" id="IPR005495">
    <property type="entry name" value="LptG/LptF_permease"/>
</dbReference>